<organism evidence="1 2">
    <name type="scientific">Bacillus infantis</name>
    <dbReference type="NCBI Taxonomy" id="324767"/>
    <lineage>
        <taxon>Bacteria</taxon>
        <taxon>Bacillati</taxon>
        <taxon>Bacillota</taxon>
        <taxon>Bacilli</taxon>
        <taxon>Bacillales</taxon>
        <taxon>Bacillaceae</taxon>
        <taxon>Bacillus</taxon>
    </lineage>
</organism>
<protein>
    <recommendedName>
        <fullName evidence="3">Restriction endonuclease</fullName>
    </recommendedName>
</protein>
<comment type="caution">
    <text evidence="1">The sequence shown here is derived from an EMBL/GenBank/DDBJ whole genome shotgun (WGS) entry which is preliminary data.</text>
</comment>
<accession>A0A5D4SNN8</accession>
<name>A0A5D4SNN8_9BACI</name>
<evidence type="ECO:0000313" key="2">
    <source>
        <dbReference type="Proteomes" id="UP000323732"/>
    </source>
</evidence>
<dbReference type="EMBL" id="VTES01000003">
    <property type="protein sequence ID" value="TYS64361.1"/>
    <property type="molecule type" value="Genomic_DNA"/>
</dbReference>
<reference evidence="1 2" key="1">
    <citation type="submission" date="2019-08" db="EMBL/GenBank/DDBJ databases">
        <title>Bacillus genomes from the desert of Cuatro Cienegas, Coahuila.</title>
        <authorList>
            <person name="Olmedo-Alvarez G."/>
        </authorList>
    </citation>
    <scope>NUCLEOTIDE SEQUENCE [LARGE SCALE GENOMIC DNA]</scope>
    <source>
        <strain evidence="1 2">CH37_1T</strain>
    </source>
</reference>
<dbReference type="Proteomes" id="UP000323732">
    <property type="component" value="Unassembled WGS sequence"/>
</dbReference>
<gene>
    <name evidence="1" type="ORF">FZD47_12920</name>
</gene>
<sequence length="225" mass="25798">MTSKFNGFNALDLIFEQCNKEATEFQKILLLNEESKIKLAALIDKIDNGIFSTEKEKGDALELLTRETLKAFKFFDALPNIFTSTNEIDFLCKLSNSGNIAKAKGYIRFEDEFLIECKNYARPVDVTYVGKFACLLLSQSKNLGILVSKKGITGSNWSDAYGWTKKLYLKHDILIISFTLEDFRQLLDNKSFFEIIEQKKMDIINDTDINSYLQKHPSMLDPLQD</sequence>
<evidence type="ECO:0000313" key="1">
    <source>
        <dbReference type="EMBL" id="TYS64361.1"/>
    </source>
</evidence>
<dbReference type="AlphaFoldDB" id="A0A5D4SNN8"/>
<proteinExistence type="predicted"/>
<evidence type="ECO:0008006" key="3">
    <source>
        <dbReference type="Google" id="ProtNLM"/>
    </source>
</evidence>
<dbReference type="RefSeq" id="WP_148950047.1">
    <property type="nucleotide sequence ID" value="NZ_VTES01000003.1"/>
</dbReference>